<dbReference type="Proteomes" id="UP000265955">
    <property type="component" value="Unassembled WGS sequence"/>
</dbReference>
<evidence type="ECO:0000313" key="7">
    <source>
        <dbReference type="Proteomes" id="UP000265955"/>
    </source>
</evidence>
<dbReference type="SUPFAM" id="SSF47188">
    <property type="entry name" value="Hemerythrin-like"/>
    <property type="match status" value="1"/>
</dbReference>
<dbReference type="PROSITE" id="PS00550">
    <property type="entry name" value="HEMERYTHRINS"/>
    <property type="match status" value="1"/>
</dbReference>
<comment type="similarity">
    <text evidence="1">Belongs to the hemerythrin family.</text>
</comment>
<dbReference type="CDD" id="cd12107">
    <property type="entry name" value="Hemerythrin"/>
    <property type="match status" value="1"/>
</dbReference>
<evidence type="ECO:0000256" key="2">
    <source>
        <dbReference type="ARBA" id="ARBA00022621"/>
    </source>
</evidence>
<feature type="domain" description="Hemerythrin-like" evidence="5">
    <location>
        <begin position="17"/>
        <end position="121"/>
    </location>
</feature>
<reference evidence="7" key="1">
    <citation type="submission" date="2018-09" db="EMBL/GenBank/DDBJ databases">
        <authorList>
            <person name="Zhu H."/>
        </authorList>
    </citation>
    <scope>NUCLEOTIDE SEQUENCE [LARGE SCALE GENOMIC DNA]</scope>
    <source>
        <strain evidence="7">K1R23-30</strain>
    </source>
</reference>
<evidence type="ECO:0000313" key="6">
    <source>
        <dbReference type="EMBL" id="RJF95088.1"/>
    </source>
</evidence>
<dbReference type="Gene3D" id="1.20.120.50">
    <property type="entry name" value="Hemerythrin-like"/>
    <property type="match status" value="1"/>
</dbReference>
<dbReference type="GO" id="GO:0046872">
    <property type="term" value="F:metal ion binding"/>
    <property type="evidence" value="ECO:0007669"/>
    <property type="project" value="UniProtKB-KW"/>
</dbReference>
<accession>A0A3A3FHV8</accession>
<name>A0A3A3FHV8_9BURK</name>
<gene>
    <name evidence="6" type="ORF">D3871_16630</name>
</gene>
<evidence type="ECO:0000256" key="3">
    <source>
        <dbReference type="ARBA" id="ARBA00022723"/>
    </source>
</evidence>
<keyword evidence="7" id="KW-1185">Reference proteome</keyword>
<dbReference type="AlphaFoldDB" id="A0A3A3FHV8"/>
<evidence type="ECO:0000259" key="5">
    <source>
        <dbReference type="Pfam" id="PF01814"/>
    </source>
</evidence>
<dbReference type="InterPro" id="IPR012827">
    <property type="entry name" value="Hemerythrin_metal-bd"/>
</dbReference>
<dbReference type="InterPro" id="IPR035938">
    <property type="entry name" value="Hemerythrin-like_sf"/>
</dbReference>
<dbReference type="InterPro" id="IPR012312">
    <property type="entry name" value="Hemerythrin-like"/>
</dbReference>
<evidence type="ECO:0000256" key="4">
    <source>
        <dbReference type="ARBA" id="ARBA00023004"/>
    </source>
</evidence>
<dbReference type="RefSeq" id="WP_119770238.1">
    <property type="nucleotide sequence ID" value="NZ_QYUO01000002.1"/>
</dbReference>
<dbReference type="OrthoDB" id="5296936at2"/>
<keyword evidence="2" id="KW-0813">Transport</keyword>
<dbReference type="GO" id="GO:0005344">
    <property type="term" value="F:oxygen carrier activity"/>
    <property type="evidence" value="ECO:0007669"/>
    <property type="project" value="UniProtKB-KW"/>
</dbReference>
<comment type="caution">
    <text evidence="6">The sequence shown here is derived from an EMBL/GenBank/DDBJ whole genome shotgun (WGS) entry which is preliminary data.</text>
</comment>
<dbReference type="EMBL" id="QYUO01000002">
    <property type="protein sequence ID" value="RJF95088.1"/>
    <property type="molecule type" value="Genomic_DNA"/>
</dbReference>
<sequence>MDENRPLNWSDAHMLGYAPMDQIHEEFVQLVARLQGARDDELHELLSAMEGHLQAHFGEENAWMRESEFPPRDCHIEQHDAVLKSVHEVQELLAQGNTRICRALVQALADWFPSHATHLDSALAHWMCKRRLGAKPVVFRRSINSNIVSR</sequence>
<keyword evidence="3" id="KW-0479">Metal-binding</keyword>
<dbReference type="PANTHER" id="PTHR37164">
    <property type="entry name" value="BACTERIOHEMERYTHRIN"/>
    <property type="match status" value="1"/>
</dbReference>
<keyword evidence="2" id="KW-0561">Oxygen transport</keyword>
<keyword evidence="4" id="KW-0408">Iron</keyword>
<dbReference type="NCBIfam" id="TIGR02481">
    <property type="entry name" value="hemeryth_dom"/>
    <property type="match status" value="1"/>
</dbReference>
<organism evidence="6 7">
    <name type="scientific">Noviherbaspirillum saxi</name>
    <dbReference type="NCBI Taxonomy" id="2320863"/>
    <lineage>
        <taxon>Bacteria</taxon>
        <taxon>Pseudomonadati</taxon>
        <taxon>Pseudomonadota</taxon>
        <taxon>Betaproteobacteria</taxon>
        <taxon>Burkholderiales</taxon>
        <taxon>Oxalobacteraceae</taxon>
        <taxon>Noviherbaspirillum</taxon>
    </lineage>
</organism>
<evidence type="ECO:0000256" key="1">
    <source>
        <dbReference type="ARBA" id="ARBA00010587"/>
    </source>
</evidence>
<proteinExistence type="inferred from homology"/>
<dbReference type="PANTHER" id="PTHR37164:SF1">
    <property type="entry name" value="BACTERIOHEMERYTHRIN"/>
    <property type="match status" value="1"/>
</dbReference>
<dbReference type="Pfam" id="PF01814">
    <property type="entry name" value="Hemerythrin"/>
    <property type="match status" value="1"/>
</dbReference>
<dbReference type="InterPro" id="IPR050669">
    <property type="entry name" value="Hemerythrin"/>
</dbReference>
<protein>
    <submittedName>
        <fullName evidence="6">Hemerythrin</fullName>
    </submittedName>
</protein>
<dbReference type="InterPro" id="IPR016131">
    <property type="entry name" value="Haemerythrin_Fe_BS"/>
</dbReference>